<sequence>MKYELIKKSPKMIISFLGYSFLPKSLEHLELGEYGLGVVYEYSELSFDKLEFSKLLGEQNYLFAFSMGVAVANRFCADFSFKKAVAMNGSNAGIDAQKGISSSDFKASIDSFDFEGFKRLCFLGELKKVNFAFNAKAKAELEMLYSYFSSEKKLGSPRIWDKMILSKKDKVFANGAILAENEFKNLESINAPHFGLFYYKTWEQIFEI</sequence>
<dbReference type="Proteomes" id="UP001171111">
    <property type="component" value="Unassembled WGS sequence"/>
</dbReference>
<name>A0ABT8T8F4_9BACT</name>
<keyword evidence="2" id="KW-1185">Reference proteome</keyword>
<protein>
    <submittedName>
        <fullName evidence="1">DUF452 family protein</fullName>
    </submittedName>
</protein>
<proteinExistence type="predicted"/>
<dbReference type="RefSeq" id="WP_302244809.1">
    <property type="nucleotide sequence ID" value="NZ_JAULJQ010000011.1"/>
</dbReference>
<organism evidence="1 2">
    <name type="scientific">Campylobacter magnus</name>
    <dbReference type="NCBI Taxonomy" id="3026462"/>
    <lineage>
        <taxon>Bacteria</taxon>
        <taxon>Pseudomonadati</taxon>
        <taxon>Campylobacterota</taxon>
        <taxon>Epsilonproteobacteria</taxon>
        <taxon>Campylobacterales</taxon>
        <taxon>Campylobacteraceae</taxon>
        <taxon>Campylobacter</taxon>
    </lineage>
</organism>
<gene>
    <name evidence="1" type="ORF">Q2362_08020</name>
</gene>
<accession>A0ABT8T8F4</accession>
<dbReference type="InterPro" id="IPR007398">
    <property type="entry name" value="BioG"/>
</dbReference>
<reference evidence="1 2" key="1">
    <citation type="submission" date="2023-06" db="EMBL/GenBank/DDBJ databases">
        <title>Campylobacter magnum sp. nov., isolated from cecal contents of domestic pigs (Sus scrofa domesticus).</title>
        <authorList>
            <person name="Papic B."/>
            <person name="Gruntar I."/>
        </authorList>
    </citation>
    <scope>NUCLEOTIDE SEQUENCE [LARGE SCALE GENOMIC DNA]</scope>
    <source>
        <strain evidence="2">34484-21</strain>
    </source>
</reference>
<evidence type="ECO:0000313" key="2">
    <source>
        <dbReference type="Proteomes" id="UP001171111"/>
    </source>
</evidence>
<evidence type="ECO:0000313" key="1">
    <source>
        <dbReference type="EMBL" id="MDO2410029.1"/>
    </source>
</evidence>
<dbReference type="Pfam" id="PF04301">
    <property type="entry name" value="BioG"/>
    <property type="match status" value="1"/>
</dbReference>
<dbReference type="EMBL" id="JAULJQ010000011">
    <property type="protein sequence ID" value="MDO2410029.1"/>
    <property type="molecule type" value="Genomic_DNA"/>
</dbReference>
<comment type="caution">
    <text evidence="1">The sequence shown here is derived from an EMBL/GenBank/DDBJ whole genome shotgun (WGS) entry which is preliminary data.</text>
</comment>